<reference evidence="2" key="2">
    <citation type="submission" date="2021-01" db="UniProtKB">
        <authorList>
            <consortium name="EnsemblMetazoa"/>
        </authorList>
    </citation>
    <scope>IDENTIFICATION</scope>
</reference>
<dbReference type="EnsemblMetazoa" id="XM_030975596">
    <property type="protein sequence ID" value="XP_030831456"/>
    <property type="gene ID" value="LOC105444416"/>
</dbReference>
<feature type="compositionally biased region" description="Basic residues" evidence="1">
    <location>
        <begin position="38"/>
        <end position="54"/>
    </location>
</feature>
<feature type="compositionally biased region" description="Acidic residues" evidence="1">
    <location>
        <begin position="1"/>
        <end position="13"/>
    </location>
</feature>
<feature type="region of interest" description="Disordered" evidence="1">
    <location>
        <begin position="86"/>
        <end position="119"/>
    </location>
</feature>
<accession>A0A7M7N5W2</accession>
<name>A0A7M7N5W2_STRPU</name>
<dbReference type="InParanoid" id="A0A7M7N5W2"/>
<keyword evidence="3" id="KW-1185">Reference proteome</keyword>
<evidence type="ECO:0000256" key="1">
    <source>
        <dbReference type="SAM" id="MobiDB-lite"/>
    </source>
</evidence>
<evidence type="ECO:0000313" key="3">
    <source>
        <dbReference type="Proteomes" id="UP000007110"/>
    </source>
</evidence>
<reference evidence="3" key="1">
    <citation type="submission" date="2015-02" db="EMBL/GenBank/DDBJ databases">
        <title>Genome sequencing for Strongylocentrotus purpuratus.</title>
        <authorList>
            <person name="Murali S."/>
            <person name="Liu Y."/>
            <person name="Vee V."/>
            <person name="English A."/>
            <person name="Wang M."/>
            <person name="Skinner E."/>
            <person name="Han Y."/>
            <person name="Muzny D.M."/>
            <person name="Worley K.C."/>
            <person name="Gibbs R.A."/>
        </authorList>
    </citation>
    <scope>NUCLEOTIDE SEQUENCE</scope>
</reference>
<dbReference type="KEGG" id="spu:105444416"/>
<dbReference type="AlphaFoldDB" id="A0A7M7N5W2"/>
<feature type="region of interest" description="Disordered" evidence="1">
    <location>
        <begin position="156"/>
        <end position="179"/>
    </location>
</feature>
<dbReference type="Proteomes" id="UP000007110">
    <property type="component" value="Unassembled WGS sequence"/>
</dbReference>
<protein>
    <submittedName>
        <fullName evidence="2">Uncharacterized protein</fullName>
    </submittedName>
</protein>
<sequence length="257" mass="28195">MKDDDLEDYEDVNEILPSQPRPLTSKVDQTQEPSGLAIKKKALLPPKKEHRHAKAPLPNPKPQNGTGCKLSVKADCLAGKMAALPKQKPNLGPAARNDSRVIIPGPGYLQSDDESIISRPGSLSSNENGHHIHGREHPLPSYDLPYQVLERMSVSGSNKANGKIRPPMPPPKHTKPTAQVIPQPTAGEDIYIDANEYPLDQDGRELEANCDTKEKVRTIRRRDGSVSSFEVEKNVKIPSREFKVGDVCLTDKDGAVV</sequence>
<organism evidence="2 3">
    <name type="scientific">Strongylocentrotus purpuratus</name>
    <name type="common">Purple sea urchin</name>
    <dbReference type="NCBI Taxonomy" id="7668"/>
    <lineage>
        <taxon>Eukaryota</taxon>
        <taxon>Metazoa</taxon>
        <taxon>Echinodermata</taxon>
        <taxon>Eleutherozoa</taxon>
        <taxon>Echinozoa</taxon>
        <taxon>Echinoidea</taxon>
        <taxon>Euechinoidea</taxon>
        <taxon>Echinacea</taxon>
        <taxon>Camarodonta</taxon>
        <taxon>Echinidea</taxon>
        <taxon>Strongylocentrotidae</taxon>
        <taxon>Strongylocentrotus</taxon>
    </lineage>
</organism>
<evidence type="ECO:0000313" key="2">
    <source>
        <dbReference type="EnsemblMetazoa" id="XP_030831456"/>
    </source>
</evidence>
<feature type="region of interest" description="Disordered" evidence="1">
    <location>
        <begin position="1"/>
        <end position="67"/>
    </location>
</feature>
<dbReference type="RefSeq" id="XP_030831456.1">
    <property type="nucleotide sequence ID" value="XM_030975596.1"/>
</dbReference>
<dbReference type="GeneID" id="105444416"/>
<proteinExistence type="predicted"/>